<protein>
    <submittedName>
        <fullName evidence="1">Uncharacterized protein</fullName>
    </submittedName>
</protein>
<comment type="caution">
    <text evidence="1">The sequence shown here is derived from an EMBL/GenBank/DDBJ whole genome shotgun (WGS) entry which is preliminary data.</text>
</comment>
<evidence type="ECO:0000313" key="1">
    <source>
        <dbReference type="EMBL" id="KAK6155193.1"/>
    </source>
</evidence>
<organism evidence="1 2">
    <name type="scientific">Rehmannia glutinosa</name>
    <name type="common">Chinese foxglove</name>
    <dbReference type="NCBI Taxonomy" id="99300"/>
    <lineage>
        <taxon>Eukaryota</taxon>
        <taxon>Viridiplantae</taxon>
        <taxon>Streptophyta</taxon>
        <taxon>Embryophyta</taxon>
        <taxon>Tracheophyta</taxon>
        <taxon>Spermatophyta</taxon>
        <taxon>Magnoliopsida</taxon>
        <taxon>eudicotyledons</taxon>
        <taxon>Gunneridae</taxon>
        <taxon>Pentapetalae</taxon>
        <taxon>asterids</taxon>
        <taxon>lamiids</taxon>
        <taxon>Lamiales</taxon>
        <taxon>Orobanchaceae</taxon>
        <taxon>Rehmannieae</taxon>
        <taxon>Rehmannia</taxon>
    </lineage>
</organism>
<sequence length="266" mass="29284">MENTQNSIEDVYTCPSFSSYSSDRLAEIAVRVAAESSNDAVWNEDDGDFEFALVREVDKEVFAEEFVYDAQIGPIFPVFNRDLLLNGEKLGARGENERLESSVAVPLSKLFIEDREGDDPTSCSSSEADELENIPAGTYCVWRPKGGADQPSSSRCKKSKSTGSASKRWKFRDLLRSNSEGKDSFVFLTPKNRPVEKLSAVVPRKAKGKGVGGGAAAGAPSAHEALYVRNRAIKEGDKKKSYLPYRRDLVGFFVNVNGLSKSFSHF</sequence>
<reference evidence="1 2" key="1">
    <citation type="journal article" date="2021" name="Comput. Struct. Biotechnol. J.">
        <title>De novo genome assembly of the potent medicinal plant Rehmannia glutinosa using nanopore technology.</title>
        <authorList>
            <person name="Ma L."/>
            <person name="Dong C."/>
            <person name="Song C."/>
            <person name="Wang X."/>
            <person name="Zheng X."/>
            <person name="Niu Y."/>
            <person name="Chen S."/>
            <person name="Feng W."/>
        </authorList>
    </citation>
    <scope>NUCLEOTIDE SEQUENCE [LARGE SCALE GENOMIC DNA]</scope>
    <source>
        <strain evidence="1">DH-2019</strain>
    </source>
</reference>
<keyword evidence="2" id="KW-1185">Reference proteome</keyword>
<dbReference type="PANTHER" id="PTHR33095:SF23">
    <property type="entry name" value="DUF1645 FAMILY PROTEIN"/>
    <property type="match status" value="1"/>
</dbReference>
<dbReference type="InterPro" id="IPR012442">
    <property type="entry name" value="DUF1645_plant"/>
</dbReference>
<name>A0ABR0X7D1_REHGL</name>
<proteinExistence type="predicted"/>
<gene>
    <name evidence="1" type="ORF">DH2020_009441</name>
</gene>
<dbReference type="EMBL" id="JABTTQ020000005">
    <property type="protein sequence ID" value="KAK6155193.1"/>
    <property type="molecule type" value="Genomic_DNA"/>
</dbReference>
<accession>A0ABR0X7D1</accession>
<dbReference type="PANTHER" id="PTHR33095">
    <property type="entry name" value="OS07G0619500 PROTEIN"/>
    <property type="match status" value="1"/>
</dbReference>
<evidence type="ECO:0000313" key="2">
    <source>
        <dbReference type="Proteomes" id="UP001318860"/>
    </source>
</evidence>
<dbReference type="Proteomes" id="UP001318860">
    <property type="component" value="Unassembled WGS sequence"/>
</dbReference>
<dbReference type="Pfam" id="PF07816">
    <property type="entry name" value="DUF1645"/>
    <property type="match status" value="1"/>
</dbReference>